<organism evidence="9 10">
    <name type="scientific">Ophiocordyceps camponoti-floridani</name>
    <dbReference type="NCBI Taxonomy" id="2030778"/>
    <lineage>
        <taxon>Eukaryota</taxon>
        <taxon>Fungi</taxon>
        <taxon>Dikarya</taxon>
        <taxon>Ascomycota</taxon>
        <taxon>Pezizomycotina</taxon>
        <taxon>Sordariomycetes</taxon>
        <taxon>Hypocreomycetidae</taxon>
        <taxon>Hypocreales</taxon>
        <taxon>Ophiocordycipitaceae</taxon>
        <taxon>Ophiocordyceps</taxon>
    </lineage>
</organism>
<evidence type="ECO:0000256" key="2">
    <source>
        <dbReference type="ARBA" id="ARBA00010617"/>
    </source>
</evidence>
<evidence type="ECO:0000256" key="4">
    <source>
        <dbReference type="ARBA" id="ARBA00022723"/>
    </source>
</evidence>
<dbReference type="InterPro" id="IPR036396">
    <property type="entry name" value="Cyt_P450_sf"/>
</dbReference>
<keyword evidence="8" id="KW-0503">Monooxygenase</keyword>
<comment type="cofactor">
    <cofactor evidence="1 7">
        <name>heme</name>
        <dbReference type="ChEBI" id="CHEBI:30413"/>
    </cofactor>
</comment>
<dbReference type="EMBL" id="JAACLJ010000002">
    <property type="protein sequence ID" value="KAF4592116.1"/>
    <property type="molecule type" value="Genomic_DNA"/>
</dbReference>
<dbReference type="InterPro" id="IPR017972">
    <property type="entry name" value="Cyt_P450_CS"/>
</dbReference>
<keyword evidence="10" id="KW-1185">Reference proteome</keyword>
<dbReference type="GO" id="GO:0004497">
    <property type="term" value="F:monooxygenase activity"/>
    <property type="evidence" value="ECO:0007669"/>
    <property type="project" value="UniProtKB-KW"/>
</dbReference>
<dbReference type="GO" id="GO:0020037">
    <property type="term" value="F:heme binding"/>
    <property type="evidence" value="ECO:0007669"/>
    <property type="project" value="InterPro"/>
</dbReference>
<dbReference type="AlphaFoldDB" id="A0A8H4QAN3"/>
<reference evidence="9 10" key="1">
    <citation type="journal article" date="2020" name="G3 (Bethesda)">
        <title>Genetic Underpinnings of Host Manipulation by Ophiocordyceps as Revealed by Comparative Transcriptomics.</title>
        <authorList>
            <person name="Will I."/>
            <person name="Das B."/>
            <person name="Trinh T."/>
            <person name="Brachmann A."/>
            <person name="Ohm R.A."/>
            <person name="de Bekker C."/>
        </authorList>
    </citation>
    <scope>NUCLEOTIDE SEQUENCE [LARGE SCALE GENOMIC DNA]</scope>
    <source>
        <strain evidence="9 10">EC05</strain>
    </source>
</reference>
<dbReference type="SUPFAM" id="SSF48264">
    <property type="entry name" value="Cytochrome P450"/>
    <property type="match status" value="1"/>
</dbReference>
<accession>A0A8H4QAN3</accession>
<dbReference type="PROSITE" id="PS00086">
    <property type="entry name" value="CYTOCHROME_P450"/>
    <property type="match status" value="1"/>
</dbReference>
<dbReference type="Pfam" id="PF00067">
    <property type="entry name" value="p450"/>
    <property type="match status" value="1"/>
</dbReference>
<protein>
    <submittedName>
        <fullName evidence="9">Cytochrome P450</fullName>
    </submittedName>
</protein>
<comment type="similarity">
    <text evidence="2 8">Belongs to the cytochrome P450 family.</text>
</comment>
<evidence type="ECO:0000256" key="8">
    <source>
        <dbReference type="RuleBase" id="RU000461"/>
    </source>
</evidence>
<comment type="caution">
    <text evidence="9">The sequence shown here is derived from an EMBL/GenBank/DDBJ whole genome shotgun (WGS) entry which is preliminary data.</text>
</comment>
<keyword evidence="4 7" id="KW-0479">Metal-binding</keyword>
<dbReference type="PRINTS" id="PR00385">
    <property type="entry name" value="P450"/>
</dbReference>
<dbReference type="InterPro" id="IPR002401">
    <property type="entry name" value="Cyt_P450_E_grp-I"/>
</dbReference>
<keyword evidence="6 7" id="KW-0408">Iron</keyword>
<evidence type="ECO:0000256" key="1">
    <source>
        <dbReference type="ARBA" id="ARBA00001971"/>
    </source>
</evidence>
<evidence type="ECO:0000313" key="10">
    <source>
        <dbReference type="Proteomes" id="UP000562929"/>
    </source>
</evidence>
<dbReference type="PANTHER" id="PTHR24305">
    <property type="entry name" value="CYTOCHROME P450"/>
    <property type="match status" value="1"/>
</dbReference>
<keyword evidence="5 8" id="KW-0560">Oxidoreductase</keyword>
<evidence type="ECO:0000256" key="6">
    <source>
        <dbReference type="ARBA" id="ARBA00023004"/>
    </source>
</evidence>
<dbReference type="OrthoDB" id="1470350at2759"/>
<evidence type="ECO:0000256" key="7">
    <source>
        <dbReference type="PIRSR" id="PIRSR602401-1"/>
    </source>
</evidence>
<dbReference type="GO" id="GO:0005506">
    <property type="term" value="F:iron ion binding"/>
    <property type="evidence" value="ECO:0007669"/>
    <property type="project" value="InterPro"/>
</dbReference>
<name>A0A8H4QAN3_9HYPO</name>
<evidence type="ECO:0000313" key="9">
    <source>
        <dbReference type="EMBL" id="KAF4592116.1"/>
    </source>
</evidence>
<dbReference type="CDD" id="cd11059">
    <property type="entry name" value="CYP_fungal"/>
    <property type="match status" value="1"/>
</dbReference>
<sequence length="504" mass="57419">MSFVYLIACAFALAITRSIIQVLRSSTSRLPGPWYTKWTSLVLDFHWMTASRTGYVHRLHQLYGPIVRLAPNEVAVSDMEAVKTIYSTKETYRKSDFYRRVVTVGTESLFSTVDVDFHRRHRRMLAGPMSESSIKNMAPRVEARVQLAISRIADEMKQRGSADVCKWWLFLATDVIGELTFGDSFRMLELGKVSLPIFPVGSLIQDAHMHLSRQKNDYARELEDVNRLTAIRSTFPSIVRFCRIVPLPVFKRAHEASINLRSYARDSLLRYRRLVENDPNVAQETLFTKLFRAETDEKLPFDELLSEAQSYIVAGSDTTANTLTYLTWSICRNPDIRSKLVQELRTLPPDFEDAQLHDLPYLNNVINESLRLYSAAPNGLPRVVPPGGAELAGYRFDADTVVSAQAYSMHRDPVVFPNPDSFLPERWAEPTKAMKDAFMAFGRGPRVCIGQHLARMELRLATARFFLTFPEARPSSQWGMSDDDMKPRIHFLLTPSGGRCLIQP</sequence>
<keyword evidence="3 7" id="KW-0349">Heme</keyword>
<feature type="binding site" description="axial binding residue" evidence="7">
    <location>
        <position position="448"/>
    </location>
    <ligand>
        <name>heme</name>
        <dbReference type="ChEBI" id="CHEBI:30413"/>
    </ligand>
    <ligandPart>
        <name>Fe</name>
        <dbReference type="ChEBI" id="CHEBI:18248"/>
    </ligandPart>
</feature>
<dbReference type="Gene3D" id="1.10.630.10">
    <property type="entry name" value="Cytochrome P450"/>
    <property type="match status" value="1"/>
</dbReference>
<evidence type="ECO:0000256" key="3">
    <source>
        <dbReference type="ARBA" id="ARBA00022617"/>
    </source>
</evidence>
<proteinExistence type="inferred from homology"/>
<dbReference type="PANTHER" id="PTHR24305:SF96">
    <property type="entry name" value="CYTOCHROME P450 MONOOXYGENASE STCB-RELATED"/>
    <property type="match status" value="1"/>
</dbReference>
<dbReference type="Proteomes" id="UP000562929">
    <property type="component" value="Unassembled WGS sequence"/>
</dbReference>
<evidence type="ECO:0000256" key="5">
    <source>
        <dbReference type="ARBA" id="ARBA00023002"/>
    </source>
</evidence>
<dbReference type="GO" id="GO:0016705">
    <property type="term" value="F:oxidoreductase activity, acting on paired donors, with incorporation or reduction of molecular oxygen"/>
    <property type="evidence" value="ECO:0007669"/>
    <property type="project" value="InterPro"/>
</dbReference>
<dbReference type="PRINTS" id="PR00463">
    <property type="entry name" value="EP450I"/>
</dbReference>
<gene>
    <name evidence="9" type="ORF">GQ602_002415</name>
</gene>
<dbReference type="InterPro" id="IPR050121">
    <property type="entry name" value="Cytochrome_P450_monoxygenase"/>
</dbReference>
<dbReference type="InterPro" id="IPR001128">
    <property type="entry name" value="Cyt_P450"/>
</dbReference>